<feature type="transmembrane region" description="Helical" evidence="6">
    <location>
        <begin position="497"/>
        <end position="518"/>
    </location>
</feature>
<name>A0A7R9HRV3_9NEOP</name>
<feature type="transmembrane region" description="Helical" evidence="6">
    <location>
        <begin position="188"/>
        <end position="210"/>
    </location>
</feature>
<dbReference type="PANTHER" id="PTHR48021:SF39">
    <property type="entry name" value="MAJOR FACILITATOR SUPERFAMILY (MFS) PROFILE DOMAIN-CONTAINING PROTEIN"/>
    <property type="match status" value="1"/>
</dbReference>
<dbReference type="PANTHER" id="PTHR48021">
    <property type="match status" value="1"/>
</dbReference>
<dbReference type="PROSITE" id="PS50850">
    <property type="entry name" value="MFS"/>
    <property type="match status" value="1"/>
</dbReference>
<feature type="transmembrane region" description="Helical" evidence="6">
    <location>
        <begin position="458"/>
        <end position="485"/>
    </location>
</feature>
<feature type="transmembrane region" description="Helical" evidence="6">
    <location>
        <begin position="397"/>
        <end position="417"/>
    </location>
</feature>
<dbReference type="FunFam" id="1.20.1250.20:FF:000249">
    <property type="entry name" value="facilitated trehalose transporter Tret1"/>
    <property type="match status" value="1"/>
</dbReference>
<proteinExistence type="predicted"/>
<evidence type="ECO:0000259" key="7">
    <source>
        <dbReference type="PROSITE" id="PS50850"/>
    </source>
</evidence>
<feature type="transmembrane region" description="Helical" evidence="6">
    <location>
        <begin position="530"/>
        <end position="546"/>
    </location>
</feature>
<keyword evidence="3 6" id="KW-1133">Transmembrane helix</keyword>
<feature type="compositionally biased region" description="Basic residues" evidence="5">
    <location>
        <begin position="1"/>
        <end position="10"/>
    </location>
</feature>
<keyword evidence="4 6" id="KW-0472">Membrane</keyword>
<dbReference type="Pfam" id="PF00083">
    <property type="entry name" value="Sugar_tr"/>
    <property type="match status" value="1"/>
</dbReference>
<dbReference type="PROSITE" id="PS00217">
    <property type="entry name" value="SUGAR_TRANSPORT_2"/>
    <property type="match status" value="1"/>
</dbReference>
<gene>
    <name evidence="8" type="ORF">TMSB3V08_LOCUS7027</name>
</gene>
<evidence type="ECO:0000313" key="8">
    <source>
        <dbReference type="EMBL" id="CAD7430266.1"/>
    </source>
</evidence>
<reference evidence="8" key="1">
    <citation type="submission" date="2020-11" db="EMBL/GenBank/DDBJ databases">
        <authorList>
            <person name="Tran Van P."/>
        </authorList>
    </citation>
    <scope>NUCLEOTIDE SEQUENCE</scope>
</reference>
<evidence type="ECO:0000256" key="3">
    <source>
        <dbReference type="ARBA" id="ARBA00022989"/>
    </source>
</evidence>
<sequence length="603" mass="66764">MSKVGRRGGCRGRVNEVRRAEKGGERKTNSQSESEDVGSRDQFRPISVGVTLRRKGVLATLDCIAGDKDIGAQIPMGCTKAKNLLLTGYGMTLGFSTIVIPSVDASLRENTLNSSLNSSQSSFVDPLQLTREEISWFSSINLICVPLGCLLSGSLTQPLGRKRAMMLVNIPFIAAWIMFHYASSVGMLYTSLALTGFGGGLLEAPVLTYVAEITQPHLRGMLSATSSMCVILGVFIQFILGTQLPWRSVAAVNIIFPLTALVALCFVPESPYWLITKKRMLDAEKSLCWLRGWVEPKEVQCEFRNLVASLTPQSEKDSIDKTATKHEQIQVQEPEQEPSKCRCTFQWRNYTKKNFLKPYFLVTCGFFFGHFAGMTTLQTFAVSIFKTLGTPVDEYVATLYLGLVELAGTLVCVILVHWTGKRPLTFVSTIGNGLCFIVVATYAYLLGDDSSPVIAPNAYSWVPFIFLVSSAFLTHVGIRLLPWILIGEVYPTEVRGVASGASGSIGYIFSFVANKVYFYMRDGLTLPGTFWLYGAISLIGSVYFFFELPETEGRTLHEIEEHFAGKRDLMTRKASRRETKNYDIDKWAAVNPALVAEDVESHL</sequence>
<feature type="compositionally biased region" description="Basic and acidic residues" evidence="5">
    <location>
        <begin position="13"/>
        <end position="28"/>
    </location>
</feature>
<evidence type="ECO:0000256" key="1">
    <source>
        <dbReference type="ARBA" id="ARBA00004141"/>
    </source>
</evidence>
<dbReference type="InterPro" id="IPR050549">
    <property type="entry name" value="MFS_Trehalose_Transporter"/>
</dbReference>
<dbReference type="InterPro" id="IPR036259">
    <property type="entry name" value="MFS_trans_sf"/>
</dbReference>
<dbReference type="InterPro" id="IPR005829">
    <property type="entry name" value="Sugar_transporter_CS"/>
</dbReference>
<dbReference type="GO" id="GO:0016020">
    <property type="term" value="C:membrane"/>
    <property type="evidence" value="ECO:0007669"/>
    <property type="project" value="UniProtKB-SubCell"/>
</dbReference>
<dbReference type="InterPro" id="IPR005828">
    <property type="entry name" value="MFS_sugar_transport-like"/>
</dbReference>
<comment type="subcellular location">
    <subcellularLocation>
        <location evidence="1">Membrane</location>
        <topology evidence="1">Multi-pass membrane protein</topology>
    </subcellularLocation>
</comment>
<dbReference type="SUPFAM" id="SSF103473">
    <property type="entry name" value="MFS general substrate transporter"/>
    <property type="match status" value="1"/>
</dbReference>
<evidence type="ECO:0000256" key="4">
    <source>
        <dbReference type="ARBA" id="ARBA00023136"/>
    </source>
</evidence>
<dbReference type="AlphaFoldDB" id="A0A7R9HRV3"/>
<organism evidence="8">
    <name type="scientific">Timema monikensis</name>
    <dbReference type="NCBI Taxonomy" id="170555"/>
    <lineage>
        <taxon>Eukaryota</taxon>
        <taxon>Metazoa</taxon>
        <taxon>Ecdysozoa</taxon>
        <taxon>Arthropoda</taxon>
        <taxon>Hexapoda</taxon>
        <taxon>Insecta</taxon>
        <taxon>Pterygota</taxon>
        <taxon>Neoptera</taxon>
        <taxon>Polyneoptera</taxon>
        <taxon>Phasmatodea</taxon>
        <taxon>Timematodea</taxon>
        <taxon>Timematoidea</taxon>
        <taxon>Timematidae</taxon>
        <taxon>Timema</taxon>
    </lineage>
</organism>
<feature type="transmembrane region" description="Helical" evidence="6">
    <location>
        <begin position="222"/>
        <end position="242"/>
    </location>
</feature>
<dbReference type="InterPro" id="IPR020846">
    <property type="entry name" value="MFS_dom"/>
</dbReference>
<evidence type="ECO:0000256" key="2">
    <source>
        <dbReference type="ARBA" id="ARBA00022692"/>
    </source>
</evidence>
<feature type="transmembrane region" description="Helical" evidence="6">
    <location>
        <begin position="84"/>
        <end position="103"/>
    </location>
</feature>
<feature type="region of interest" description="Disordered" evidence="5">
    <location>
        <begin position="1"/>
        <end position="40"/>
    </location>
</feature>
<dbReference type="Gene3D" id="1.20.1250.20">
    <property type="entry name" value="MFS general substrate transporter like domains"/>
    <property type="match status" value="1"/>
</dbReference>
<dbReference type="GO" id="GO:0022857">
    <property type="term" value="F:transmembrane transporter activity"/>
    <property type="evidence" value="ECO:0007669"/>
    <property type="project" value="InterPro"/>
</dbReference>
<feature type="transmembrane region" description="Helical" evidence="6">
    <location>
        <begin position="134"/>
        <end position="152"/>
    </location>
</feature>
<feature type="transmembrane region" description="Helical" evidence="6">
    <location>
        <begin position="424"/>
        <end position="446"/>
    </location>
</feature>
<evidence type="ECO:0000256" key="5">
    <source>
        <dbReference type="SAM" id="MobiDB-lite"/>
    </source>
</evidence>
<feature type="transmembrane region" description="Helical" evidence="6">
    <location>
        <begin position="164"/>
        <end position="182"/>
    </location>
</feature>
<feature type="domain" description="Major facilitator superfamily (MFS) profile" evidence="7">
    <location>
        <begin position="82"/>
        <end position="552"/>
    </location>
</feature>
<feature type="transmembrane region" description="Helical" evidence="6">
    <location>
        <begin position="359"/>
        <end position="385"/>
    </location>
</feature>
<protein>
    <recommendedName>
        <fullName evidence="7">Major facilitator superfamily (MFS) profile domain-containing protein</fullName>
    </recommendedName>
</protein>
<keyword evidence="2 6" id="KW-0812">Transmembrane</keyword>
<evidence type="ECO:0000256" key="6">
    <source>
        <dbReference type="SAM" id="Phobius"/>
    </source>
</evidence>
<accession>A0A7R9HRV3</accession>
<feature type="transmembrane region" description="Helical" evidence="6">
    <location>
        <begin position="254"/>
        <end position="275"/>
    </location>
</feature>
<dbReference type="EMBL" id="OB794427">
    <property type="protein sequence ID" value="CAD7430266.1"/>
    <property type="molecule type" value="Genomic_DNA"/>
</dbReference>